<feature type="region of interest" description="Disordered" evidence="19">
    <location>
        <begin position="25"/>
        <end position="44"/>
    </location>
</feature>
<evidence type="ECO:0000256" key="3">
    <source>
        <dbReference type="ARBA" id="ARBA00044878"/>
    </source>
</evidence>
<dbReference type="EMBL" id="KN825225">
    <property type="protein sequence ID" value="KIK92972.1"/>
    <property type="molecule type" value="Genomic_DNA"/>
</dbReference>
<comment type="catalytic activity">
    <reaction evidence="14">
        <text>L-lysyl-glycine(out) = L-lysyl-glycine(in)</text>
        <dbReference type="Rhea" id="RHEA:79407"/>
        <dbReference type="ChEBI" id="CHEBI:191202"/>
    </reaction>
</comment>
<sequence>MSRGARTDTSSHLDKDPSLCLRHTLENNADSGSSTPRPTPSDNQVMTQNEIISPARAFFVRALALLCACSLSVGSHYASHTLGPLKSRLARELGTSNTEFSLLISAFSLNGTWTPLVGGVMASKLGTTLASVFATGIVLLGQVLLLVGETQQNVRLMAFGLFVYGLGVSPLAVVQESIIVRFFNSHGLGVSMALGLVAGKCASFVSARTSYFLSVVFGRHAPFYTSTALTGLSFANNLIYMFASHWLVRGSGTTLEASELRNEARRRAVYSISEALALQKVAKKRHVKLKDVPLLGDVFWAYIGLNVLCGIVWAPFTHLAASILEKRYDLSEATASAQASYLLVGSMILYPASGYLVDHLKHPQATIGMFMLSSLLTVLCYVWLAAPPQWTRSPLPGIFSFASGVGFSPLLLVIIVPTIVPLKYVSTTLGVHKALEQTGSTIFQTLAGIWLDHAKHYLKSPEREDGDAIGYLLYAFMFFNVLQLISLAGLSHLDKCRRGIDRHPYCPEDLNATSPDSASISATQQNSPPQRERTPLLTHPIALTSDQDLAAWGPGHNDNVCRSSERRRGCVYACLSVSFICIAWVLFLSTAWLRLRSKEERGAEPR</sequence>
<comment type="function">
    <text evidence="17">Lysosomal dipeptide uniporter that selectively exports lysine, arginine or histidine-containing dipeptides with a net positive charge from the lysosome lumen into the cytosol. Could play a role in a specific type of protein O-glycosylation indirectly regulating macrophages migration and tissue invasion. Also essential for liver homeostasis.</text>
</comment>
<keyword evidence="20" id="KW-0812">Transmembrane</keyword>
<feature type="transmembrane region" description="Helical" evidence="20">
    <location>
        <begin position="365"/>
        <end position="386"/>
    </location>
</feature>
<dbReference type="SUPFAM" id="SSF103473">
    <property type="entry name" value="MFS general substrate transporter"/>
    <property type="match status" value="1"/>
</dbReference>
<evidence type="ECO:0000256" key="12">
    <source>
        <dbReference type="ARBA" id="ARBA00044912"/>
    </source>
</evidence>
<dbReference type="Proteomes" id="UP000054538">
    <property type="component" value="Unassembled WGS sequence"/>
</dbReference>
<dbReference type="InterPro" id="IPR011701">
    <property type="entry name" value="MFS"/>
</dbReference>
<comment type="catalytic activity">
    <reaction evidence="2">
        <text>L-lysyl-L-alanine(out) = L-lysyl-L-alanine(in)</text>
        <dbReference type="Rhea" id="RHEA:79399"/>
        <dbReference type="ChEBI" id="CHEBI:229954"/>
    </reaction>
</comment>
<dbReference type="STRING" id="930991.A0A0D0D7W8"/>
<comment type="catalytic activity">
    <reaction evidence="5">
        <text>L-alpha-aminoacyl-L-histidine(out) = L-alpha-aminoacyl-L-histidine(in)</text>
        <dbReference type="Rhea" id="RHEA:79375"/>
        <dbReference type="ChEBI" id="CHEBI:229967"/>
    </reaction>
</comment>
<evidence type="ECO:0000256" key="17">
    <source>
        <dbReference type="ARBA" id="ARBA00045709"/>
    </source>
</evidence>
<dbReference type="GO" id="GO:0022857">
    <property type="term" value="F:transmembrane transporter activity"/>
    <property type="evidence" value="ECO:0007669"/>
    <property type="project" value="InterPro"/>
</dbReference>
<dbReference type="PANTHER" id="PTHR23512">
    <property type="entry name" value="MAJOR FACILITATOR SUPERFAMILY DOMAIN-CONTAINING PROTEIN 1"/>
    <property type="match status" value="1"/>
</dbReference>
<comment type="catalytic activity">
    <reaction evidence="8">
        <text>L-aspartyl-L-lysine(out) = L-aspartyl-L-lysine(in)</text>
        <dbReference type="Rhea" id="RHEA:79411"/>
        <dbReference type="ChEBI" id="CHEBI:229953"/>
    </reaction>
</comment>
<name>A0A0D0D7W8_9AGAM</name>
<feature type="transmembrane region" description="Helical" evidence="20">
    <location>
        <begin position="299"/>
        <end position="321"/>
    </location>
</feature>
<evidence type="ECO:0000256" key="1">
    <source>
        <dbReference type="ARBA" id="ARBA00004141"/>
    </source>
</evidence>
<dbReference type="PANTHER" id="PTHR23512:SF12">
    <property type="entry name" value="TRANSPORTER, PUTATIVE (AFU_ORTHOLOGUE AFUA_4G00260)-RELATED"/>
    <property type="match status" value="1"/>
</dbReference>
<comment type="subcellular location">
    <subcellularLocation>
        <location evidence="1">Membrane</location>
        <topology evidence="1">Multi-pass membrane protein</topology>
    </subcellularLocation>
</comment>
<comment type="catalytic activity">
    <reaction evidence="10">
        <text>L-lysyl-L-lysine(out) = L-lysyl-L-lysine(in)</text>
        <dbReference type="Rhea" id="RHEA:79403"/>
        <dbReference type="ChEBI" id="CHEBI:229956"/>
    </reaction>
</comment>
<feature type="transmembrane region" description="Helical" evidence="20">
    <location>
        <begin position="333"/>
        <end position="353"/>
    </location>
</feature>
<keyword evidence="20" id="KW-0472">Membrane</keyword>
<dbReference type="HOGENOM" id="CLU_020376_0_0_1"/>
<feature type="region of interest" description="Disordered" evidence="19">
    <location>
        <begin position="511"/>
        <end position="533"/>
    </location>
</feature>
<evidence type="ECO:0000256" key="16">
    <source>
        <dbReference type="ARBA" id="ARBA00045018"/>
    </source>
</evidence>
<evidence type="ECO:0000256" key="5">
    <source>
        <dbReference type="ARBA" id="ARBA00044884"/>
    </source>
</evidence>
<evidence type="ECO:0000256" key="6">
    <source>
        <dbReference type="ARBA" id="ARBA00044891"/>
    </source>
</evidence>
<dbReference type="InterPro" id="IPR036259">
    <property type="entry name" value="MFS_trans_sf"/>
</dbReference>
<evidence type="ECO:0000256" key="15">
    <source>
        <dbReference type="ARBA" id="ARBA00044985"/>
    </source>
</evidence>
<evidence type="ECO:0000256" key="13">
    <source>
        <dbReference type="ARBA" id="ARBA00044919"/>
    </source>
</evidence>
<feature type="transmembrane region" description="Helical" evidence="20">
    <location>
        <begin position="186"/>
        <end position="207"/>
    </location>
</feature>
<evidence type="ECO:0000256" key="9">
    <source>
        <dbReference type="ARBA" id="ARBA00044899"/>
    </source>
</evidence>
<reference evidence="22" key="2">
    <citation type="submission" date="2015-01" db="EMBL/GenBank/DDBJ databases">
        <title>Evolutionary Origins and Diversification of the Mycorrhizal Mutualists.</title>
        <authorList>
            <consortium name="DOE Joint Genome Institute"/>
            <consortium name="Mycorrhizal Genomics Consortium"/>
            <person name="Kohler A."/>
            <person name="Kuo A."/>
            <person name="Nagy L.G."/>
            <person name="Floudas D."/>
            <person name="Copeland A."/>
            <person name="Barry K.W."/>
            <person name="Cichocki N."/>
            <person name="Veneault-Fourrey C."/>
            <person name="LaButti K."/>
            <person name="Lindquist E.A."/>
            <person name="Lipzen A."/>
            <person name="Lundell T."/>
            <person name="Morin E."/>
            <person name="Murat C."/>
            <person name="Riley R."/>
            <person name="Ohm R."/>
            <person name="Sun H."/>
            <person name="Tunlid A."/>
            <person name="Henrissat B."/>
            <person name="Grigoriev I.V."/>
            <person name="Hibbett D.S."/>
            <person name="Martin F."/>
        </authorList>
    </citation>
    <scope>NUCLEOTIDE SEQUENCE [LARGE SCALE GENOMIC DNA]</scope>
    <source>
        <strain evidence="22">Ve08.2h10</strain>
    </source>
</reference>
<feature type="transmembrane region" description="Helical" evidence="20">
    <location>
        <begin position="570"/>
        <end position="593"/>
    </location>
</feature>
<reference evidence="21 22" key="1">
    <citation type="submission" date="2014-04" db="EMBL/GenBank/DDBJ databases">
        <authorList>
            <consortium name="DOE Joint Genome Institute"/>
            <person name="Kuo A."/>
            <person name="Kohler A."/>
            <person name="Jargeat P."/>
            <person name="Nagy L.G."/>
            <person name="Floudas D."/>
            <person name="Copeland A."/>
            <person name="Barry K.W."/>
            <person name="Cichocki N."/>
            <person name="Veneault-Fourrey C."/>
            <person name="LaButti K."/>
            <person name="Lindquist E.A."/>
            <person name="Lipzen A."/>
            <person name="Lundell T."/>
            <person name="Morin E."/>
            <person name="Murat C."/>
            <person name="Sun H."/>
            <person name="Tunlid A."/>
            <person name="Henrissat B."/>
            <person name="Grigoriev I.V."/>
            <person name="Hibbett D.S."/>
            <person name="Martin F."/>
            <person name="Nordberg H.P."/>
            <person name="Cantor M.N."/>
            <person name="Hua S.X."/>
        </authorList>
    </citation>
    <scope>NUCLEOTIDE SEQUENCE [LARGE SCALE GENOMIC DNA]</scope>
    <source>
        <strain evidence="21 22">Ve08.2h10</strain>
    </source>
</reference>
<dbReference type="AlphaFoldDB" id="A0A0D0D7W8"/>
<evidence type="ECO:0000313" key="22">
    <source>
        <dbReference type="Proteomes" id="UP000054538"/>
    </source>
</evidence>
<protein>
    <recommendedName>
        <fullName evidence="15">Lysosomal dipeptide transporter MFSD1</fullName>
    </recommendedName>
    <alternativeName>
        <fullName evidence="16">Major facilitator superfamily domain-containing protein 1</fullName>
    </alternativeName>
</protein>
<comment type="subunit">
    <text evidence="18">Homodimer. Interacts with lysosomal protein GLMP (via lumenal domain); the interaction starts while both proteins are still in the endoplasmic reticulum and is required for stabilization of MFSD1 in lysosomes but has no direct effect on its targeting to lysosomes or transporter activity.</text>
</comment>
<comment type="catalytic activity">
    <reaction evidence="3">
        <text>L-histidyl-glycine(out) = L-histidyl-glycine(in)</text>
        <dbReference type="Rhea" id="RHEA:79395"/>
        <dbReference type="ChEBI" id="CHEBI:229957"/>
    </reaction>
</comment>
<comment type="catalytic activity">
    <reaction evidence="12">
        <text>L-histidyl-L-alpha-amino acid(out) = L-histidyl-L-alpha-amino acid(in)</text>
        <dbReference type="Rhea" id="RHEA:79379"/>
        <dbReference type="ChEBI" id="CHEBI:229964"/>
    </reaction>
</comment>
<evidence type="ECO:0000256" key="14">
    <source>
        <dbReference type="ARBA" id="ARBA00044924"/>
    </source>
</evidence>
<comment type="catalytic activity">
    <reaction evidence="11">
        <text>L-arginyl-glycine(out) = L-arginyl-glycine(in)</text>
        <dbReference type="Rhea" id="RHEA:79391"/>
        <dbReference type="ChEBI" id="CHEBI:229955"/>
    </reaction>
</comment>
<feature type="transmembrane region" description="Helical" evidence="20">
    <location>
        <begin position="154"/>
        <end position="174"/>
    </location>
</feature>
<comment type="catalytic activity">
    <reaction evidence="9">
        <text>L-arginyl-L-alpha-amino acid(out) = L-arginyl-L-alpha-amino acid(in)</text>
        <dbReference type="Rhea" id="RHEA:79371"/>
        <dbReference type="ChEBI" id="CHEBI:84315"/>
    </reaction>
</comment>
<feature type="transmembrane region" description="Helical" evidence="20">
    <location>
        <begin position="128"/>
        <end position="147"/>
    </location>
</feature>
<keyword evidence="22" id="KW-1185">Reference proteome</keyword>
<evidence type="ECO:0000313" key="21">
    <source>
        <dbReference type="EMBL" id="KIK92972.1"/>
    </source>
</evidence>
<feature type="transmembrane region" description="Helical" evidence="20">
    <location>
        <begin position="398"/>
        <end position="420"/>
    </location>
</feature>
<evidence type="ECO:0000256" key="11">
    <source>
        <dbReference type="ARBA" id="ARBA00044903"/>
    </source>
</evidence>
<comment type="catalytic activity">
    <reaction evidence="13">
        <text>L-alanyl-L-lysine(out) = L-alanyl-L-lysine(in)</text>
        <dbReference type="Rhea" id="RHEA:79415"/>
        <dbReference type="ChEBI" id="CHEBI:192470"/>
    </reaction>
</comment>
<dbReference type="InterPro" id="IPR052187">
    <property type="entry name" value="MFSD1"/>
</dbReference>
<gene>
    <name evidence="21" type="ORF">PAXRUDRAFT_829460</name>
</gene>
<dbReference type="GO" id="GO:0016020">
    <property type="term" value="C:membrane"/>
    <property type="evidence" value="ECO:0007669"/>
    <property type="project" value="UniProtKB-SubCell"/>
</dbReference>
<organism evidence="21 22">
    <name type="scientific">Paxillus rubicundulus Ve08.2h10</name>
    <dbReference type="NCBI Taxonomy" id="930991"/>
    <lineage>
        <taxon>Eukaryota</taxon>
        <taxon>Fungi</taxon>
        <taxon>Dikarya</taxon>
        <taxon>Basidiomycota</taxon>
        <taxon>Agaricomycotina</taxon>
        <taxon>Agaricomycetes</taxon>
        <taxon>Agaricomycetidae</taxon>
        <taxon>Boletales</taxon>
        <taxon>Paxilineae</taxon>
        <taxon>Paxillaceae</taxon>
        <taxon>Paxillus</taxon>
    </lineage>
</organism>
<dbReference type="OrthoDB" id="10255148at2759"/>
<dbReference type="InParanoid" id="A0A0D0D7W8"/>
<evidence type="ECO:0000256" key="7">
    <source>
        <dbReference type="ARBA" id="ARBA00044893"/>
    </source>
</evidence>
<comment type="catalytic activity">
    <reaction evidence="7">
        <text>L-alpha-aminoacyl-L-lysine(out) = L-alpha-aminoacyl-L-lysine(in)</text>
        <dbReference type="Rhea" id="RHEA:79383"/>
        <dbReference type="ChEBI" id="CHEBI:229966"/>
    </reaction>
</comment>
<evidence type="ECO:0000256" key="2">
    <source>
        <dbReference type="ARBA" id="ARBA00044876"/>
    </source>
</evidence>
<comment type="catalytic activity">
    <reaction evidence="4">
        <text>L-alpha-aminoacyl-L-arginine(out) = L-alpha-aminoacyl-L-arginine(in)</text>
        <dbReference type="Rhea" id="RHEA:79367"/>
        <dbReference type="ChEBI" id="CHEBI:229968"/>
    </reaction>
</comment>
<evidence type="ECO:0000256" key="4">
    <source>
        <dbReference type="ARBA" id="ARBA00044881"/>
    </source>
</evidence>
<feature type="transmembrane region" description="Helical" evidence="20">
    <location>
        <begin position="58"/>
        <end position="79"/>
    </location>
</feature>
<dbReference type="Pfam" id="PF07690">
    <property type="entry name" value="MFS_1"/>
    <property type="match status" value="1"/>
</dbReference>
<feature type="compositionally biased region" description="Polar residues" evidence="19">
    <location>
        <begin position="26"/>
        <end position="44"/>
    </location>
</feature>
<evidence type="ECO:0000256" key="18">
    <source>
        <dbReference type="ARBA" id="ARBA00046376"/>
    </source>
</evidence>
<comment type="catalytic activity">
    <reaction evidence="6">
        <text>L-lysyl-L-alpha-amino acid(out) = L-lysyl-L-alpha-amino acid(in)</text>
        <dbReference type="Rhea" id="RHEA:79387"/>
        <dbReference type="ChEBI" id="CHEBI:229965"/>
    </reaction>
</comment>
<dbReference type="Gene3D" id="1.20.1250.20">
    <property type="entry name" value="MFS general substrate transporter like domains"/>
    <property type="match status" value="1"/>
</dbReference>
<evidence type="ECO:0000256" key="10">
    <source>
        <dbReference type="ARBA" id="ARBA00044900"/>
    </source>
</evidence>
<evidence type="ECO:0000256" key="20">
    <source>
        <dbReference type="SAM" id="Phobius"/>
    </source>
</evidence>
<evidence type="ECO:0000256" key="19">
    <source>
        <dbReference type="SAM" id="MobiDB-lite"/>
    </source>
</evidence>
<feature type="compositionally biased region" description="Polar residues" evidence="19">
    <location>
        <begin position="511"/>
        <end position="529"/>
    </location>
</feature>
<evidence type="ECO:0000256" key="8">
    <source>
        <dbReference type="ARBA" id="ARBA00044898"/>
    </source>
</evidence>
<feature type="transmembrane region" description="Helical" evidence="20">
    <location>
        <begin position="228"/>
        <end position="248"/>
    </location>
</feature>
<keyword evidence="20" id="KW-1133">Transmembrane helix</keyword>
<accession>A0A0D0D7W8</accession>
<feature type="transmembrane region" description="Helical" evidence="20">
    <location>
        <begin position="468"/>
        <end position="490"/>
    </location>
</feature>
<proteinExistence type="predicted"/>